<protein>
    <submittedName>
        <fullName evidence="6">VIT family protein</fullName>
    </submittedName>
</protein>
<dbReference type="GO" id="GO:0005384">
    <property type="term" value="F:manganese ion transmembrane transporter activity"/>
    <property type="evidence" value="ECO:0007669"/>
    <property type="project" value="InterPro"/>
</dbReference>
<feature type="transmembrane region" description="Helical" evidence="5">
    <location>
        <begin position="210"/>
        <end position="230"/>
    </location>
</feature>
<evidence type="ECO:0000256" key="1">
    <source>
        <dbReference type="ARBA" id="ARBA00004127"/>
    </source>
</evidence>
<dbReference type="Proteomes" id="UP000550729">
    <property type="component" value="Unassembled WGS sequence"/>
</dbReference>
<dbReference type="GO" id="GO:0030026">
    <property type="term" value="P:intracellular manganese ion homeostasis"/>
    <property type="evidence" value="ECO:0007669"/>
    <property type="project" value="InterPro"/>
</dbReference>
<keyword evidence="4 5" id="KW-0472">Membrane</keyword>
<evidence type="ECO:0000256" key="3">
    <source>
        <dbReference type="ARBA" id="ARBA00022989"/>
    </source>
</evidence>
<organism evidence="6 7">
    <name type="scientific">Gordonia asplenii</name>
    <dbReference type="NCBI Taxonomy" id="2725283"/>
    <lineage>
        <taxon>Bacteria</taxon>
        <taxon>Bacillati</taxon>
        <taxon>Actinomycetota</taxon>
        <taxon>Actinomycetes</taxon>
        <taxon>Mycobacteriales</taxon>
        <taxon>Gordoniaceae</taxon>
        <taxon>Gordonia</taxon>
    </lineage>
</organism>
<feature type="transmembrane region" description="Helical" evidence="5">
    <location>
        <begin position="84"/>
        <end position="105"/>
    </location>
</feature>
<gene>
    <name evidence="6" type="ORF">HH308_17310</name>
</gene>
<sequence length="264" mass="27261">MPSSLTPRRPAHTVSVSLLAPPCGVRLGADMSTPATHADEPHTGSLSNRLNWLRAGVLGANDGIVSTAGIVVGVAAATTTRQPVFMAGIAGLAAGAVSMALGEYVSVSTQRDSERSLLAKERRELRDKPTEELDELAGIYRGKGLSAATARQVAEELTAHNAFEAHVDAELGFDPNELTNPWQAATSSAVSFTLGALLPLIAILAPPVSIRVPVTFVGVLIALALTGWISARLGGSRPGRPVLRVVIGGAIAMLVTFGIGHLTG</sequence>
<comment type="caution">
    <text evidence="6">The sequence shown here is derived from an EMBL/GenBank/DDBJ whole genome shotgun (WGS) entry which is preliminary data.</text>
</comment>
<evidence type="ECO:0000313" key="7">
    <source>
        <dbReference type="Proteomes" id="UP000550729"/>
    </source>
</evidence>
<dbReference type="PANTHER" id="PTHR31851">
    <property type="entry name" value="FE(2+)/MN(2+) TRANSPORTER PCL1"/>
    <property type="match status" value="1"/>
</dbReference>
<dbReference type="Pfam" id="PF01988">
    <property type="entry name" value="VIT1"/>
    <property type="match status" value="1"/>
</dbReference>
<accession>A0A848L2Z0</accession>
<evidence type="ECO:0000256" key="4">
    <source>
        <dbReference type="ARBA" id="ARBA00023136"/>
    </source>
</evidence>
<reference evidence="6 7" key="1">
    <citation type="submission" date="2020-04" db="EMBL/GenBank/DDBJ databases">
        <title>Gordonia sp. nov. TBRC 11910.</title>
        <authorList>
            <person name="Suriyachadkun C."/>
        </authorList>
    </citation>
    <scope>NUCLEOTIDE SEQUENCE [LARGE SCALE GENOMIC DNA]</scope>
    <source>
        <strain evidence="6 7">TBRC 11910</strain>
    </source>
</reference>
<dbReference type="EMBL" id="JABBNB010000018">
    <property type="protein sequence ID" value="NMO02973.1"/>
    <property type="molecule type" value="Genomic_DNA"/>
</dbReference>
<comment type="subcellular location">
    <subcellularLocation>
        <location evidence="1">Endomembrane system</location>
        <topology evidence="1">Multi-pass membrane protein</topology>
    </subcellularLocation>
</comment>
<name>A0A848L2Z0_9ACTN</name>
<feature type="transmembrane region" description="Helical" evidence="5">
    <location>
        <begin position="242"/>
        <end position="262"/>
    </location>
</feature>
<keyword evidence="3 5" id="KW-1133">Transmembrane helix</keyword>
<dbReference type="CDD" id="cd02432">
    <property type="entry name" value="Nodulin-21_like_1"/>
    <property type="match status" value="1"/>
</dbReference>
<evidence type="ECO:0000256" key="2">
    <source>
        <dbReference type="ARBA" id="ARBA00022692"/>
    </source>
</evidence>
<feature type="transmembrane region" description="Helical" evidence="5">
    <location>
        <begin position="55"/>
        <end position="78"/>
    </location>
</feature>
<feature type="transmembrane region" description="Helical" evidence="5">
    <location>
        <begin position="184"/>
        <end position="204"/>
    </location>
</feature>
<keyword evidence="2 5" id="KW-0812">Transmembrane</keyword>
<dbReference type="AlphaFoldDB" id="A0A848L2Z0"/>
<proteinExistence type="predicted"/>
<evidence type="ECO:0000313" key="6">
    <source>
        <dbReference type="EMBL" id="NMO02973.1"/>
    </source>
</evidence>
<dbReference type="GO" id="GO:0012505">
    <property type="term" value="C:endomembrane system"/>
    <property type="evidence" value="ECO:0007669"/>
    <property type="project" value="UniProtKB-SubCell"/>
</dbReference>
<keyword evidence="7" id="KW-1185">Reference proteome</keyword>
<dbReference type="InterPro" id="IPR008217">
    <property type="entry name" value="Ccc1_fam"/>
</dbReference>
<evidence type="ECO:0000256" key="5">
    <source>
        <dbReference type="SAM" id="Phobius"/>
    </source>
</evidence>